<dbReference type="InterPro" id="IPR000086">
    <property type="entry name" value="NUDIX_hydrolase_dom"/>
</dbReference>
<organism evidence="3 4">
    <name type="scientific">Actinomadura harenae</name>
    <dbReference type="NCBI Taxonomy" id="2483351"/>
    <lineage>
        <taxon>Bacteria</taxon>
        <taxon>Bacillati</taxon>
        <taxon>Actinomycetota</taxon>
        <taxon>Actinomycetes</taxon>
        <taxon>Streptosporangiales</taxon>
        <taxon>Thermomonosporaceae</taxon>
        <taxon>Actinomadura</taxon>
    </lineage>
</organism>
<dbReference type="Pfam" id="PF00293">
    <property type="entry name" value="NUDIX"/>
    <property type="match status" value="1"/>
</dbReference>
<reference evidence="3 4" key="1">
    <citation type="submission" date="2018-10" db="EMBL/GenBank/DDBJ databases">
        <title>Isolation from soil.</title>
        <authorList>
            <person name="Hu J."/>
        </authorList>
    </citation>
    <scope>NUCLEOTIDE SEQUENCE [LARGE SCALE GENOMIC DNA]</scope>
    <source>
        <strain evidence="3 4">NEAU-Ht49</strain>
    </source>
</reference>
<evidence type="ECO:0000313" key="4">
    <source>
        <dbReference type="Proteomes" id="UP000282674"/>
    </source>
</evidence>
<dbReference type="PROSITE" id="PS51462">
    <property type="entry name" value="NUDIX"/>
    <property type="match status" value="1"/>
</dbReference>
<feature type="region of interest" description="Disordered" evidence="1">
    <location>
        <begin position="105"/>
        <end position="126"/>
    </location>
</feature>
<evidence type="ECO:0000313" key="3">
    <source>
        <dbReference type="EMBL" id="RMI39016.1"/>
    </source>
</evidence>
<dbReference type="AlphaFoldDB" id="A0A3M2LPK3"/>
<dbReference type="Gene3D" id="3.90.79.10">
    <property type="entry name" value="Nucleoside Triphosphate Pyrophosphohydrolase"/>
    <property type="match status" value="1"/>
</dbReference>
<dbReference type="OrthoDB" id="4545744at2"/>
<dbReference type="EMBL" id="RFFG01000075">
    <property type="protein sequence ID" value="RMI39016.1"/>
    <property type="molecule type" value="Genomic_DNA"/>
</dbReference>
<dbReference type="SUPFAM" id="SSF55811">
    <property type="entry name" value="Nudix"/>
    <property type="match status" value="1"/>
</dbReference>
<sequence>MVVQRSARGLLVQEGKLVLIKRTRPGRSPYFVAPGGKVEDSDPSVAAALRREVREELGGTIGIPTQVLLITDVLGIGSEGVRRLGVQHFFAAALLGYDLSARAGREFTRPHPPPPRTNEKVHQHQDPDELAAVDLKPPRLAGYLAANLTAVTAEATRAGSARHDERMLR</sequence>
<feature type="domain" description="Nudix hydrolase" evidence="2">
    <location>
        <begin position="1"/>
        <end position="148"/>
    </location>
</feature>
<evidence type="ECO:0000259" key="2">
    <source>
        <dbReference type="PROSITE" id="PS51462"/>
    </source>
</evidence>
<name>A0A3M2LPK3_9ACTN</name>
<keyword evidence="4" id="KW-1185">Reference proteome</keyword>
<dbReference type="InterPro" id="IPR015797">
    <property type="entry name" value="NUDIX_hydrolase-like_dom_sf"/>
</dbReference>
<comment type="caution">
    <text evidence="3">The sequence shown here is derived from an EMBL/GenBank/DDBJ whole genome shotgun (WGS) entry which is preliminary data.</text>
</comment>
<protein>
    <submittedName>
        <fullName evidence="3">NUDIX domain-containing protein</fullName>
    </submittedName>
</protein>
<evidence type="ECO:0000256" key="1">
    <source>
        <dbReference type="SAM" id="MobiDB-lite"/>
    </source>
</evidence>
<feature type="compositionally biased region" description="Basic and acidic residues" evidence="1">
    <location>
        <begin position="117"/>
        <end position="126"/>
    </location>
</feature>
<gene>
    <name evidence="3" type="ORF">EBO15_31135</name>
</gene>
<accession>A0A3M2LPK3</accession>
<proteinExistence type="predicted"/>
<dbReference type="Proteomes" id="UP000282674">
    <property type="component" value="Unassembled WGS sequence"/>
</dbReference>